<dbReference type="InterPro" id="IPR036955">
    <property type="entry name" value="AP2/ERF_dom_sf"/>
</dbReference>
<dbReference type="PANTHER" id="PTHR31190:SF473">
    <property type="entry name" value="OS05G0437100 PROTEIN"/>
    <property type="match status" value="1"/>
</dbReference>
<dbReference type="InterPro" id="IPR044808">
    <property type="entry name" value="ERF_plant"/>
</dbReference>
<dbReference type="GO" id="GO:0005634">
    <property type="term" value="C:nucleus"/>
    <property type="evidence" value="ECO:0007669"/>
    <property type="project" value="UniProtKB-SubCell"/>
</dbReference>
<reference evidence="8 9" key="1">
    <citation type="submission" date="2024-03" db="EMBL/GenBank/DDBJ databases">
        <title>Complete genome sequence of the green alga Chloropicon roscoffensis RCC1871.</title>
        <authorList>
            <person name="Lemieux C."/>
            <person name="Pombert J.-F."/>
            <person name="Otis C."/>
            <person name="Turmel M."/>
        </authorList>
    </citation>
    <scope>NUCLEOTIDE SEQUENCE [LARGE SCALE GENOMIC DNA]</scope>
    <source>
        <strain evidence="8 9">RCC1871</strain>
    </source>
</reference>
<evidence type="ECO:0000256" key="3">
    <source>
        <dbReference type="ARBA" id="ARBA00023125"/>
    </source>
</evidence>
<feature type="region of interest" description="Disordered" evidence="6">
    <location>
        <begin position="73"/>
        <end position="101"/>
    </location>
</feature>
<evidence type="ECO:0000259" key="7">
    <source>
        <dbReference type="PROSITE" id="PS51032"/>
    </source>
</evidence>
<protein>
    <submittedName>
        <fullName evidence="8">AP2 domain-containing transcription factor</fullName>
    </submittedName>
</protein>
<sequence length="490" mass="52090">MVVVAEEAKVLPAKAGVEPKLKPCARKENLALASEGQGSEWWTNIDKDASVADKDWFAYLEDMPYAADLDGEEEHASLEGPPLKMPRSESGEVSSATAKPAKVTQEGLLKTYVYDALQQHHNLQHQSPGIFQSTGRLVSIFDASLDKYDKSVSLKPVQISPDEFEKRKFFQGRKAFLHKCAFCNNGGYLGGGCFGTCTCGKQKSGSKRGRQGKRGPGRMAGCAKGMEGGMGCDSDANGATRVSGKRRGVHFRGVRRRPWGKWAAEIRDPRKGIRLWLGTFNTAKDAALKYDEAARKIRGKQAKCNFPLSSHELQQLQQEADPGTSGDSPASAAAATAPTPSPSPAPSPVEQVGDAAVEAKSAAIVKEIPSRQASAQDEEEQPRKAHGEAAASRDGRLDHTSSTSQLQLAAVAKGIATANKTENSSVCGATAAATPPRTASLRTSSRRCKSVYSSGSHNTVSPISSSSRSCGTRVTRSASCGESDSDGTFV</sequence>
<keyword evidence="2" id="KW-0805">Transcription regulation</keyword>
<dbReference type="CDD" id="cd00018">
    <property type="entry name" value="AP2"/>
    <property type="match status" value="1"/>
</dbReference>
<comment type="subcellular location">
    <subcellularLocation>
        <location evidence="1">Nucleus</location>
    </subcellularLocation>
</comment>
<keyword evidence="3" id="KW-0238">DNA-binding</keyword>
<dbReference type="FunFam" id="3.30.730.10:FF:000001">
    <property type="entry name" value="Ethylene-responsive transcription factor 2"/>
    <property type="match status" value="1"/>
</dbReference>
<dbReference type="PANTHER" id="PTHR31190">
    <property type="entry name" value="DNA-BINDING DOMAIN"/>
    <property type="match status" value="1"/>
</dbReference>
<dbReference type="GO" id="GO:0003700">
    <property type="term" value="F:DNA-binding transcription factor activity"/>
    <property type="evidence" value="ECO:0007669"/>
    <property type="project" value="InterPro"/>
</dbReference>
<evidence type="ECO:0000256" key="5">
    <source>
        <dbReference type="ARBA" id="ARBA00023242"/>
    </source>
</evidence>
<dbReference type="InterPro" id="IPR001471">
    <property type="entry name" value="AP2/ERF_dom"/>
</dbReference>
<evidence type="ECO:0000256" key="1">
    <source>
        <dbReference type="ARBA" id="ARBA00004123"/>
    </source>
</evidence>
<keyword evidence="9" id="KW-1185">Reference proteome</keyword>
<dbReference type="Proteomes" id="UP001472866">
    <property type="component" value="Chromosome 06"/>
</dbReference>
<feature type="region of interest" description="Disordered" evidence="6">
    <location>
        <begin position="370"/>
        <end position="403"/>
    </location>
</feature>
<feature type="compositionally biased region" description="Basic and acidic residues" evidence="6">
    <location>
        <begin position="381"/>
        <end position="399"/>
    </location>
</feature>
<dbReference type="InterPro" id="IPR016177">
    <property type="entry name" value="DNA-bd_dom_sf"/>
</dbReference>
<feature type="domain" description="AP2/ERF" evidence="7">
    <location>
        <begin position="250"/>
        <end position="307"/>
    </location>
</feature>
<feature type="compositionally biased region" description="Polar residues" evidence="6">
    <location>
        <begin position="451"/>
        <end position="482"/>
    </location>
</feature>
<organism evidence="8 9">
    <name type="scientific">Chloropicon roscoffensis</name>
    <dbReference type="NCBI Taxonomy" id="1461544"/>
    <lineage>
        <taxon>Eukaryota</taxon>
        <taxon>Viridiplantae</taxon>
        <taxon>Chlorophyta</taxon>
        <taxon>Chloropicophyceae</taxon>
        <taxon>Chloropicales</taxon>
        <taxon>Chloropicaceae</taxon>
        <taxon>Chloropicon</taxon>
    </lineage>
</organism>
<gene>
    <name evidence="8" type="ORF">HKI87_06g41990</name>
</gene>
<dbReference type="EMBL" id="CP151506">
    <property type="protein sequence ID" value="WZN62658.1"/>
    <property type="molecule type" value="Genomic_DNA"/>
</dbReference>
<feature type="region of interest" description="Disordered" evidence="6">
    <location>
        <begin position="313"/>
        <end position="352"/>
    </location>
</feature>
<name>A0AAX4P983_9CHLO</name>
<evidence type="ECO:0000256" key="4">
    <source>
        <dbReference type="ARBA" id="ARBA00023163"/>
    </source>
</evidence>
<dbReference type="PRINTS" id="PR00367">
    <property type="entry name" value="ETHRSPELEMNT"/>
</dbReference>
<dbReference type="SUPFAM" id="SSF54171">
    <property type="entry name" value="DNA-binding domain"/>
    <property type="match status" value="1"/>
</dbReference>
<dbReference type="PROSITE" id="PS51032">
    <property type="entry name" value="AP2_ERF"/>
    <property type="match status" value="1"/>
</dbReference>
<feature type="compositionally biased region" description="Low complexity" evidence="6">
    <location>
        <begin position="328"/>
        <end position="338"/>
    </location>
</feature>
<keyword evidence="4" id="KW-0804">Transcription</keyword>
<evidence type="ECO:0000313" key="8">
    <source>
        <dbReference type="EMBL" id="WZN62658.1"/>
    </source>
</evidence>
<dbReference type="Pfam" id="PF00847">
    <property type="entry name" value="AP2"/>
    <property type="match status" value="1"/>
</dbReference>
<evidence type="ECO:0000256" key="2">
    <source>
        <dbReference type="ARBA" id="ARBA00023015"/>
    </source>
</evidence>
<dbReference type="Gene3D" id="3.30.730.10">
    <property type="entry name" value="AP2/ERF domain"/>
    <property type="match status" value="1"/>
</dbReference>
<evidence type="ECO:0000313" key="9">
    <source>
        <dbReference type="Proteomes" id="UP001472866"/>
    </source>
</evidence>
<feature type="region of interest" description="Disordered" evidence="6">
    <location>
        <begin position="451"/>
        <end position="490"/>
    </location>
</feature>
<proteinExistence type="predicted"/>
<dbReference type="GO" id="GO:0009873">
    <property type="term" value="P:ethylene-activated signaling pathway"/>
    <property type="evidence" value="ECO:0007669"/>
    <property type="project" value="InterPro"/>
</dbReference>
<dbReference type="SMART" id="SM00380">
    <property type="entry name" value="AP2"/>
    <property type="match status" value="1"/>
</dbReference>
<dbReference type="GO" id="GO:0003677">
    <property type="term" value="F:DNA binding"/>
    <property type="evidence" value="ECO:0007669"/>
    <property type="project" value="UniProtKB-KW"/>
</dbReference>
<dbReference type="AlphaFoldDB" id="A0AAX4P983"/>
<keyword evidence="5" id="KW-0539">Nucleus</keyword>
<accession>A0AAX4P983</accession>
<evidence type="ECO:0000256" key="6">
    <source>
        <dbReference type="SAM" id="MobiDB-lite"/>
    </source>
</evidence>